<dbReference type="RefSeq" id="WP_253739629.1">
    <property type="nucleotide sequence ID" value="NZ_BAABKA010000095.1"/>
</dbReference>
<evidence type="ECO:0000313" key="1">
    <source>
        <dbReference type="EMBL" id="MCP2353189.1"/>
    </source>
</evidence>
<comment type="caution">
    <text evidence="1">The sequence shown here is derived from an EMBL/GenBank/DDBJ whole genome shotgun (WGS) entry which is preliminary data.</text>
</comment>
<dbReference type="EMBL" id="JAMZEB010000001">
    <property type="protein sequence ID" value="MCP2353189.1"/>
    <property type="molecule type" value="Genomic_DNA"/>
</dbReference>
<keyword evidence="2" id="KW-1185">Reference proteome</keyword>
<protein>
    <recommendedName>
        <fullName evidence="3">Pyridoxamine 5'-phosphate oxidase putative domain-containing protein</fullName>
    </recommendedName>
</protein>
<evidence type="ECO:0008006" key="3">
    <source>
        <dbReference type="Google" id="ProtNLM"/>
    </source>
</evidence>
<accession>A0A9X2G5Y4</accession>
<gene>
    <name evidence="1" type="ORF">HD597_000209</name>
</gene>
<dbReference type="SUPFAM" id="SSF50475">
    <property type="entry name" value="FMN-binding split barrel"/>
    <property type="match status" value="1"/>
</dbReference>
<dbReference type="InterPro" id="IPR012349">
    <property type="entry name" value="Split_barrel_FMN-bd"/>
</dbReference>
<dbReference type="Gene3D" id="2.30.110.10">
    <property type="entry name" value="Electron Transport, Fmn-binding Protein, Chain A"/>
    <property type="match status" value="1"/>
</dbReference>
<proteinExistence type="predicted"/>
<organism evidence="1 2">
    <name type="scientific">Nonomuraea thailandensis</name>
    <dbReference type="NCBI Taxonomy" id="1188745"/>
    <lineage>
        <taxon>Bacteria</taxon>
        <taxon>Bacillati</taxon>
        <taxon>Actinomycetota</taxon>
        <taxon>Actinomycetes</taxon>
        <taxon>Streptosporangiales</taxon>
        <taxon>Streptosporangiaceae</taxon>
        <taxon>Nonomuraea</taxon>
    </lineage>
</organism>
<reference evidence="1" key="1">
    <citation type="submission" date="2022-06" db="EMBL/GenBank/DDBJ databases">
        <title>Sequencing the genomes of 1000 actinobacteria strains.</title>
        <authorList>
            <person name="Klenk H.-P."/>
        </authorList>
    </citation>
    <scope>NUCLEOTIDE SEQUENCE</scope>
    <source>
        <strain evidence="1">DSM 46694</strain>
    </source>
</reference>
<sequence length="195" mass="21382">MFLAIVGRKGHHVRMLTDALAPSSCQAKIVTRIAGARTYDLLTRLQELNKDPPQGDVRLLHTPIAQRLLNDSTLMARLAYTGKHGTPRLIPVNFLWNGDEVVIGAFAGTYKIRDLRARRDVAISIDTADVPPQALMLRGKVTLTEVAGVLPEYATIQRAVMGEAGNAYVTAIDQPGLCMVRIALRPSWIGVLDFQ</sequence>
<dbReference type="AlphaFoldDB" id="A0A9X2G5Y4"/>
<dbReference type="Proteomes" id="UP001139648">
    <property type="component" value="Unassembled WGS sequence"/>
</dbReference>
<name>A0A9X2G5Y4_9ACTN</name>
<evidence type="ECO:0000313" key="2">
    <source>
        <dbReference type="Proteomes" id="UP001139648"/>
    </source>
</evidence>